<evidence type="ECO:0000259" key="1">
    <source>
        <dbReference type="PROSITE" id="PS50948"/>
    </source>
</evidence>
<evidence type="ECO:0000313" key="3">
    <source>
        <dbReference type="Proteomes" id="UP000507470"/>
    </source>
</evidence>
<dbReference type="AlphaFoldDB" id="A0A6J8D4Z3"/>
<dbReference type="InterPro" id="IPR022041">
    <property type="entry name" value="Methyltransf_FA"/>
</dbReference>
<dbReference type="Pfam" id="PF00024">
    <property type="entry name" value="PAN_1"/>
    <property type="match status" value="1"/>
</dbReference>
<dbReference type="InterPro" id="IPR003609">
    <property type="entry name" value="Pan_app"/>
</dbReference>
<feature type="domain" description="Apple" evidence="1">
    <location>
        <begin position="190"/>
        <end position="237"/>
    </location>
</feature>
<gene>
    <name evidence="2" type="ORF">MCOR_36913</name>
</gene>
<accession>A0A6J8D4Z3</accession>
<sequence length="237" mass="26761">MITYIQKLGPAKKISKTDLAIPIQITTVDVSDDNKWLADYGAFPSIENNLKFEVKGCKDAHMILSSQLIKITPFYHIGIGLYTNTKTILARERIAYEYVDEHLENNLDCNNFLQFWLSWKNGKIRFGKGLVVHVNTILAYDEACPFAIQNIEISADEGVTLAWNFYPSVSTPVEQPAPVIAKSYNEIHTCPRFQSINTKQVKGLMMCACVCVLEQTCHAFMFNNNTGNCDMYSNIAN</sequence>
<dbReference type="EMBL" id="CACVKT020006657">
    <property type="protein sequence ID" value="CAC5402996.1"/>
    <property type="molecule type" value="Genomic_DNA"/>
</dbReference>
<dbReference type="PROSITE" id="PS50948">
    <property type="entry name" value="PAN"/>
    <property type="match status" value="1"/>
</dbReference>
<proteinExistence type="predicted"/>
<dbReference type="Pfam" id="PF12248">
    <property type="entry name" value="Methyltransf_FA"/>
    <property type="match status" value="1"/>
</dbReference>
<organism evidence="2 3">
    <name type="scientific">Mytilus coruscus</name>
    <name type="common">Sea mussel</name>
    <dbReference type="NCBI Taxonomy" id="42192"/>
    <lineage>
        <taxon>Eukaryota</taxon>
        <taxon>Metazoa</taxon>
        <taxon>Spiralia</taxon>
        <taxon>Lophotrochozoa</taxon>
        <taxon>Mollusca</taxon>
        <taxon>Bivalvia</taxon>
        <taxon>Autobranchia</taxon>
        <taxon>Pteriomorphia</taxon>
        <taxon>Mytilida</taxon>
        <taxon>Mytiloidea</taxon>
        <taxon>Mytilidae</taxon>
        <taxon>Mytilinae</taxon>
        <taxon>Mytilus</taxon>
    </lineage>
</organism>
<reference evidence="2 3" key="1">
    <citation type="submission" date="2020-06" db="EMBL/GenBank/DDBJ databases">
        <authorList>
            <person name="Li R."/>
            <person name="Bekaert M."/>
        </authorList>
    </citation>
    <scope>NUCLEOTIDE SEQUENCE [LARGE SCALE GENOMIC DNA]</scope>
    <source>
        <strain evidence="3">wild</strain>
    </source>
</reference>
<dbReference type="Proteomes" id="UP000507470">
    <property type="component" value="Unassembled WGS sequence"/>
</dbReference>
<name>A0A6J8D4Z3_MYTCO</name>
<dbReference type="OrthoDB" id="6058372at2759"/>
<keyword evidence="3" id="KW-1185">Reference proteome</keyword>
<protein>
    <recommendedName>
        <fullName evidence="1">Apple domain-containing protein</fullName>
    </recommendedName>
</protein>
<evidence type="ECO:0000313" key="2">
    <source>
        <dbReference type="EMBL" id="CAC5402996.1"/>
    </source>
</evidence>